<dbReference type="GO" id="GO:1990281">
    <property type="term" value="C:efflux pump complex"/>
    <property type="evidence" value="ECO:0007669"/>
    <property type="project" value="TreeGrafter"/>
</dbReference>
<evidence type="ECO:0000256" key="8">
    <source>
        <dbReference type="SAM" id="SignalP"/>
    </source>
</evidence>
<gene>
    <name evidence="9" type="ORF">SGRAN_3842</name>
</gene>
<evidence type="ECO:0000256" key="4">
    <source>
        <dbReference type="ARBA" id="ARBA00022452"/>
    </source>
</evidence>
<sequence length="420" mass="43775">MSVRSIALPTLAGLLASVAMPAQATTLQEAIAAAMTHAPEIEAARADADAADARIAEAKGHGLPSAVLSGTIGQGRLDPQGYFGLPAATVTPRAAQLVIEQPLFTGGRVGAGIAQAKAGSEAARAGEAMTRSRIVVDTVRAYGDVLTARHMIALYEQMVGQMEEIQRHARLRFAAGESPNTDVAQAAARLAEAQAALERARGLAVSADARFANLTGLAPQNLRPLPANPAMPASLDETLDSARANNPALIQAEAALEAARAAARGARAERLPTVGAFAEGSTLRDQFFPDYRADGATVGVRARWQLFAGGRVAAKIAESDGAVRAADARVRAARSAVDEQTIGAFQDVRTAELVEAAAARQRLAADQARESVRHEVRVGMKPQLDWLDAEREATAAAVGEAVAQADRIVAAYRLLALIGR</sequence>
<dbReference type="RefSeq" id="WP_234002682.1">
    <property type="nucleotide sequence ID" value="NZ_CP012199.1"/>
</dbReference>
<dbReference type="Pfam" id="PF02321">
    <property type="entry name" value="OEP"/>
    <property type="match status" value="2"/>
</dbReference>
<evidence type="ECO:0000256" key="6">
    <source>
        <dbReference type="ARBA" id="ARBA00023136"/>
    </source>
</evidence>
<dbReference type="EMBL" id="CP012199">
    <property type="protein sequence ID" value="AMG76174.1"/>
    <property type="molecule type" value="Genomic_DNA"/>
</dbReference>
<dbReference type="SUPFAM" id="SSF56954">
    <property type="entry name" value="Outer membrane efflux proteins (OEP)"/>
    <property type="match status" value="1"/>
</dbReference>
<keyword evidence="7" id="KW-0998">Cell outer membrane</keyword>
<dbReference type="AlphaFoldDB" id="A0AA86GRG1"/>
<dbReference type="InterPro" id="IPR003423">
    <property type="entry name" value="OMP_efflux"/>
</dbReference>
<proteinExistence type="inferred from homology"/>
<dbReference type="PANTHER" id="PTHR30026:SF22">
    <property type="entry name" value="OUTER MEMBRANE EFFLUX PROTEIN"/>
    <property type="match status" value="1"/>
</dbReference>
<accession>A0AA86GRG1</accession>
<keyword evidence="8" id="KW-0732">Signal</keyword>
<protein>
    <submittedName>
        <fullName evidence="9">Channel protein TolC</fullName>
    </submittedName>
</protein>
<evidence type="ECO:0000256" key="3">
    <source>
        <dbReference type="ARBA" id="ARBA00022448"/>
    </source>
</evidence>
<dbReference type="Gene3D" id="1.20.1600.10">
    <property type="entry name" value="Outer membrane efflux proteins (OEP)"/>
    <property type="match status" value="1"/>
</dbReference>
<evidence type="ECO:0000313" key="10">
    <source>
        <dbReference type="Proteomes" id="UP000058599"/>
    </source>
</evidence>
<evidence type="ECO:0000313" key="9">
    <source>
        <dbReference type="EMBL" id="AMG76174.1"/>
    </source>
</evidence>
<dbReference type="PANTHER" id="PTHR30026">
    <property type="entry name" value="OUTER MEMBRANE PROTEIN TOLC"/>
    <property type="match status" value="1"/>
</dbReference>
<dbReference type="Proteomes" id="UP000058599">
    <property type="component" value="Chromosome"/>
</dbReference>
<reference evidence="9 10" key="1">
    <citation type="journal article" date="2016" name="BMC Genomics">
        <title>Genomic analysis of the nitrate-respiring Sphingopyxis granuli (formerly Sphingomonas macrogoltabida) strain TFA.</title>
        <authorList>
            <person name="Garcia-Romero I."/>
            <person name="Perez-Pulido A.J."/>
            <person name="Gonzalez-Flores Y.E."/>
            <person name="Reyes-Ramirez F."/>
            <person name="Santero E."/>
            <person name="Floriano B."/>
        </authorList>
    </citation>
    <scope>NUCLEOTIDE SEQUENCE [LARGE SCALE GENOMIC DNA]</scope>
    <source>
        <strain evidence="9 10">TFA</strain>
    </source>
</reference>
<evidence type="ECO:0000256" key="7">
    <source>
        <dbReference type="ARBA" id="ARBA00023237"/>
    </source>
</evidence>
<comment type="subcellular location">
    <subcellularLocation>
        <location evidence="1">Cell outer membrane</location>
    </subcellularLocation>
</comment>
<keyword evidence="4" id="KW-1134">Transmembrane beta strand</keyword>
<dbReference type="KEGG" id="sgi:SGRAN_3842"/>
<evidence type="ECO:0000256" key="1">
    <source>
        <dbReference type="ARBA" id="ARBA00004442"/>
    </source>
</evidence>
<evidence type="ECO:0000256" key="2">
    <source>
        <dbReference type="ARBA" id="ARBA00007613"/>
    </source>
</evidence>
<feature type="chain" id="PRO_5041685993" evidence="8">
    <location>
        <begin position="25"/>
        <end position="420"/>
    </location>
</feature>
<organism evidence="9 10">
    <name type="scientific">Sphingopyxis granuli</name>
    <dbReference type="NCBI Taxonomy" id="267128"/>
    <lineage>
        <taxon>Bacteria</taxon>
        <taxon>Pseudomonadati</taxon>
        <taxon>Pseudomonadota</taxon>
        <taxon>Alphaproteobacteria</taxon>
        <taxon>Sphingomonadales</taxon>
        <taxon>Sphingomonadaceae</taxon>
        <taxon>Sphingopyxis</taxon>
    </lineage>
</organism>
<keyword evidence="3" id="KW-0813">Transport</keyword>
<dbReference type="GO" id="GO:0015562">
    <property type="term" value="F:efflux transmembrane transporter activity"/>
    <property type="evidence" value="ECO:0007669"/>
    <property type="project" value="InterPro"/>
</dbReference>
<name>A0AA86GRG1_9SPHN</name>
<dbReference type="InterPro" id="IPR051906">
    <property type="entry name" value="TolC-like"/>
</dbReference>
<dbReference type="GO" id="GO:0009279">
    <property type="term" value="C:cell outer membrane"/>
    <property type="evidence" value="ECO:0007669"/>
    <property type="project" value="UniProtKB-SubCell"/>
</dbReference>
<keyword evidence="10" id="KW-1185">Reference proteome</keyword>
<keyword evidence="6" id="KW-0472">Membrane</keyword>
<comment type="similarity">
    <text evidence="2">Belongs to the outer membrane factor (OMF) (TC 1.B.17) family.</text>
</comment>
<feature type="signal peptide" evidence="8">
    <location>
        <begin position="1"/>
        <end position="24"/>
    </location>
</feature>
<evidence type="ECO:0000256" key="5">
    <source>
        <dbReference type="ARBA" id="ARBA00022692"/>
    </source>
</evidence>
<keyword evidence="5" id="KW-0812">Transmembrane</keyword>
<dbReference type="GO" id="GO:0015288">
    <property type="term" value="F:porin activity"/>
    <property type="evidence" value="ECO:0007669"/>
    <property type="project" value="TreeGrafter"/>
</dbReference>